<evidence type="ECO:0000259" key="6">
    <source>
        <dbReference type="Pfam" id="PF01494"/>
    </source>
</evidence>
<dbReference type="SUPFAM" id="SSF51905">
    <property type="entry name" value="FAD/NAD(P)-binding domain"/>
    <property type="match status" value="1"/>
</dbReference>
<dbReference type="Proteomes" id="UP000007564">
    <property type="component" value="Chromosome"/>
</dbReference>
<evidence type="ECO:0000313" key="8">
    <source>
        <dbReference type="Proteomes" id="UP000007564"/>
    </source>
</evidence>
<evidence type="ECO:0000256" key="4">
    <source>
        <dbReference type="ARBA" id="ARBA00023002"/>
    </source>
</evidence>
<dbReference type="RefSeq" id="WP_003815139.1">
    <property type="nucleotide sequence ID" value="NC_019382.1"/>
</dbReference>
<protein>
    <submittedName>
        <fullName evidence="7">Putative hydroxylase</fullName>
    </submittedName>
</protein>
<accession>A0A0C6PBW6</accession>
<gene>
    <name evidence="7" type="ORF">BN112_3940</name>
</gene>
<evidence type="ECO:0000256" key="1">
    <source>
        <dbReference type="ARBA" id="ARBA00001974"/>
    </source>
</evidence>
<dbReference type="InterPro" id="IPR002938">
    <property type="entry name" value="FAD-bd"/>
</dbReference>
<name>A0A0C6PBW6_BORBO</name>
<dbReference type="GeneID" id="56477019"/>
<feature type="domain" description="FAD-binding" evidence="6">
    <location>
        <begin position="2"/>
        <end position="341"/>
    </location>
</feature>
<proteinExistence type="predicted"/>
<dbReference type="PRINTS" id="PR00420">
    <property type="entry name" value="RNGMNOXGNASE"/>
</dbReference>
<dbReference type="GO" id="GO:0004497">
    <property type="term" value="F:monooxygenase activity"/>
    <property type="evidence" value="ECO:0007669"/>
    <property type="project" value="UniProtKB-KW"/>
</dbReference>
<dbReference type="KEGG" id="bbh:BN112_3940"/>
<comment type="cofactor">
    <cofactor evidence="1">
        <name>FAD</name>
        <dbReference type="ChEBI" id="CHEBI:57692"/>
    </cofactor>
</comment>
<evidence type="ECO:0000256" key="3">
    <source>
        <dbReference type="ARBA" id="ARBA00022827"/>
    </source>
</evidence>
<dbReference type="SUPFAM" id="SSF54373">
    <property type="entry name" value="FAD-linked reductases, C-terminal domain"/>
    <property type="match status" value="1"/>
</dbReference>
<keyword evidence="5" id="KW-0503">Monooxygenase</keyword>
<dbReference type="Gene3D" id="3.50.50.60">
    <property type="entry name" value="FAD/NAD(P)-binding domain"/>
    <property type="match status" value="1"/>
</dbReference>
<dbReference type="OrthoDB" id="9147239at2"/>
<dbReference type="EMBL" id="HE965806">
    <property type="protein sequence ID" value="CCJ55854.1"/>
    <property type="molecule type" value="Genomic_DNA"/>
</dbReference>
<evidence type="ECO:0000256" key="2">
    <source>
        <dbReference type="ARBA" id="ARBA00022630"/>
    </source>
</evidence>
<organism evidence="7 8">
    <name type="scientific">Bordetella bronchiseptica 253</name>
    <dbReference type="NCBI Taxonomy" id="568707"/>
    <lineage>
        <taxon>Bacteria</taxon>
        <taxon>Pseudomonadati</taxon>
        <taxon>Pseudomonadota</taxon>
        <taxon>Betaproteobacteria</taxon>
        <taxon>Burkholderiales</taxon>
        <taxon>Alcaligenaceae</taxon>
        <taxon>Bordetella</taxon>
    </lineage>
</organism>
<keyword evidence="4" id="KW-0560">Oxidoreductase</keyword>
<dbReference type="HOGENOM" id="CLU_009665_19_5_4"/>
<evidence type="ECO:0000313" key="7">
    <source>
        <dbReference type="EMBL" id="CCJ55854.1"/>
    </source>
</evidence>
<dbReference type="InterPro" id="IPR050493">
    <property type="entry name" value="FAD-dep_Monooxygenase_BioMet"/>
</dbReference>
<dbReference type="Pfam" id="PF01494">
    <property type="entry name" value="FAD_binding_3"/>
    <property type="match status" value="1"/>
</dbReference>
<dbReference type="PANTHER" id="PTHR13789:SF318">
    <property type="entry name" value="GERANYLGERANYL DIPHOSPHATE REDUCTASE"/>
    <property type="match status" value="1"/>
</dbReference>
<evidence type="ECO:0000256" key="5">
    <source>
        <dbReference type="ARBA" id="ARBA00023033"/>
    </source>
</evidence>
<dbReference type="GO" id="GO:0071949">
    <property type="term" value="F:FAD binding"/>
    <property type="evidence" value="ECO:0007669"/>
    <property type="project" value="InterPro"/>
</dbReference>
<reference evidence="7 8" key="1">
    <citation type="journal article" date="2012" name="BMC Genomics">
        <title>Comparative genomics of the classical Bordetella subspecies: the evolution and exchange of virulence-associated diversity amongst closely related pathogens.</title>
        <authorList>
            <person name="Park J."/>
            <person name="Zhang Y."/>
            <person name="Buboltz A.M."/>
            <person name="Zhang X."/>
            <person name="Schuster S.C."/>
            <person name="Ahuja U."/>
            <person name="Liu M."/>
            <person name="Miller J.F."/>
            <person name="Sebaihia M."/>
            <person name="Bentley S.D."/>
            <person name="Parkhill J."/>
            <person name="Harvill E.T."/>
        </authorList>
    </citation>
    <scope>NUCLEOTIDE SEQUENCE [LARGE SCALE GENOMIC DNA]</scope>
    <source>
        <strain evidence="7 8">253</strain>
    </source>
</reference>
<dbReference type="PANTHER" id="PTHR13789">
    <property type="entry name" value="MONOOXYGENASE"/>
    <property type="match status" value="1"/>
</dbReference>
<dbReference type="AlphaFoldDB" id="A0A0C6PBW6"/>
<sequence length="406" mass="45167">MRVIIAGCGIGGAALAVALEKFKIDHVVLEQAPRLEEVGAGVQLSPNGVAVLQHLGVHEALSKVAFEPRDLLYRDWQSGQVLMRNPLMPTIKEHFGAPYYHAHRADLLGVLTERLDPAKLRLGSRIVDIEQDARQVTATLADGTRIQGDILVGADGIHSLVRSRFFQADQPQASGCIAWRGIVDADAARHLDISPSAHLWLGPERSAVIYYVSGGRKINWICIGSRPGDRKESWSATTTVDEVLREYAGWNEQVTGLIRLTDKPFVTALYDRAPLDSWINGRIALLGDSAHAMLPYHAQGAVQSMEDAWVLARTLQQSGGDIPPALERYQSLRKDRTARVQAQSQLAEKRFHMSDPEQVARRNQKFLHYDAQYRGTFLPQQEWLFGYDADKAALGTDDAWRALRAW</sequence>
<dbReference type="InterPro" id="IPR036188">
    <property type="entry name" value="FAD/NAD-bd_sf"/>
</dbReference>
<keyword evidence="2" id="KW-0285">Flavoprotein</keyword>
<keyword evidence="3" id="KW-0274">FAD</keyword>